<accession>A0A8S1K0R7</accession>
<evidence type="ECO:0000313" key="6">
    <source>
        <dbReference type="Proteomes" id="UP000688137"/>
    </source>
</evidence>
<feature type="coiled-coil region" evidence="2">
    <location>
        <begin position="33"/>
        <end position="74"/>
    </location>
</feature>
<dbReference type="EMBL" id="CAJJDM010000009">
    <property type="protein sequence ID" value="CAD8048194.1"/>
    <property type="molecule type" value="Genomic_DNA"/>
</dbReference>
<feature type="domain" description="ODAD1 central coiled coil region" evidence="4">
    <location>
        <begin position="268"/>
        <end position="437"/>
    </location>
</feature>
<dbReference type="InterPro" id="IPR049258">
    <property type="entry name" value="ODAD1_CC"/>
</dbReference>
<dbReference type="Pfam" id="PF21773">
    <property type="entry name" value="ODAD1_CC"/>
    <property type="match status" value="1"/>
</dbReference>
<feature type="compositionally biased region" description="Basic and acidic residues" evidence="3">
    <location>
        <begin position="211"/>
        <end position="251"/>
    </location>
</feature>
<feature type="coiled-coil region" evidence="2">
    <location>
        <begin position="123"/>
        <end position="157"/>
    </location>
</feature>
<feature type="region of interest" description="Disordered" evidence="3">
    <location>
        <begin position="211"/>
        <end position="254"/>
    </location>
</feature>
<dbReference type="Proteomes" id="UP000688137">
    <property type="component" value="Unassembled WGS sequence"/>
</dbReference>
<evidence type="ECO:0000259" key="4">
    <source>
        <dbReference type="Pfam" id="PF21773"/>
    </source>
</evidence>
<sequence length="546" mass="65511">MNKVAYLKRTQTAGNAFRSSQEKDIKAQTFTKITNQQEEEASLNKQLQTLHAKRDELKEQIQMKENEIEKKRRQIYEQERGSRWGENKNQKQNQQNSQMDKKLKMRRQPQNIQFNLAYLYQKENEMLNETVQLKNDINKMRREKEMFKKILKQLQEDWIAHHEKMLERSQEQEKAFQSLHQEMNTIKSLRWNEAQEQRKFGKEFKSIYDKFKESKSPEHQSKSREKSRGKKETDNYKKKKLKSDSYERYSGSEEDADAEDLKYEILHINETADKKKKKILEREQKAQQNQQEQQALVDLQSEVQTYDQTLKQLYNQTKSEQIDEIVNIFVEQEEQNYGAFKYIYEQSDELEMLQKQNKLLLIEKQELENRDQKIMADQKYKQKLQFEEKLVKIKAKQEKLQEKLYEISKILKELMISIPIMFERIGCNLKEYSQLLGPKFSFKEMDEDKLLKVLGVIEIRTNDILQMQDIAQNPRHNFMKKDAKQSNFTKIDDGNNQGDNPNDELLQRILDKFKDTELSEQQFSKAQLRDIAEKHIRAGTGKKKRN</sequence>
<dbReference type="PANTHER" id="PTHR21694:SF18">
    <property type="entry name" value="COILED-COIL DOMAIN-CONTAINING PROTEIN 63"/>
    <property type="match status" value="1"/>
</dbReference>
<proteinExistence type="predicted"/>
<keyword evidence="1 2" id="KW-0175">Coiled coil</keyword>
<evidence type="ECO:0000313" key="5">
    <source>
        <dbReference type="EMBL" id="CAD8048194.1"/>
    </source>
</evidence>
<keyword evidence="6" id="KW-1185">Reference proteome</keyword>
<dbReference type="InterPro" id="IPR051876">
    <property type="entry name" value="ODA-DC/CCD"/>
</dbReference>
<name>A0A8S1K0R7_PARPR</name>
<feature type="coiled-coil region" evidence="2">
    <location>
        <begin position="350"/>
        <end position="403"/>
    </location>
</feature>
<dbReference type="AlphaFoldDB" id="A0A8S1K0R7"/>
<evidence type="ECO:0000256" key="3">
    <source>
        <dbReference type="SAM" id="MobiDB-lite"/>
    </source>
</evidence>
<gene>
    <name evidence="5" type="ORF">PPRIM_AZ9-3.1.T0120361</name>
</gene>
<evidence type="ECO:0000256" key="2">
    <source>
        <dbReference type="SAM" id="Coils"/>
    </source>
</evidence>
<feature type="region of interest" description="Disordered" evidence="3">
    <location>
        <begin position="78"/>
        <end position="106"/>
    </location>
</feature>
<feature type="coiled-coil region" evidence="2">
    <location>
        <begin position="269"/>
        <end position="316"/>
    </location>
</feature>
<protein>
    <recommendedName>
        <fullName evidence="4">ODAD1 central coiled coil region domain-containing protein</fullName>
    </recommendedName>
</protein>
<evidence type="ECO:0000256" key="1">
    <source>
        <dbReference type="ARBA" id="ARBA00023054"/>
    </source>
</evidence>
<comment type="caution">
    <text evidence="5">The sequence shown here is derived from an EMBL/GenBank/DDBJ whole genome shotgun (WGS) entry which is preliminary data.</text>
</comment>
<feature type="compositionally biased region" description="Basic and acidic residues" evidence="3">
    <location>
        <begin position="78"/>
        <end position="89"/>
    </location>
</feature>
<reference evidence="5" key="1">
    <citation type="submission" date="2021-01" db="EMBL/GenBank/DDBJ databases">
        <authorList>
            <consortium name="Genoscope - CEA"/>
            <person name="William W."/>
        </authorList>
    </citation>
    <scope>NUCLEOTIDE SEQUENCE</scope>
</reference>
<dbReference type="PANTHER" id="PTHR21694">
    <property type="entry name" value="COILED-COIL DOMAIN-CONTAINING PROTEIN 63"/>
    <property type="match status" value="1"/>
</dbReference>
<organism evidence="5 6">
    <name type="scientific">Paramecium primaurelia</name>
    <dbReference type="NCBI Taxonomy" id="5886"/>
    <lineage>
        <taxon>Eukaryota</taxon>
        <taxon>Sar</taxon>
        <taxon>Alveolata</taxon>
        <taxon>Ciliophora</taxon>
        <taxon>Intramacronucleata</taxon>
        <taxon>Oligohymenophorea</taxon>
        <taxon>Peniculida</taxon>
        <taxon>Parameciidae</taxon>
        <taxon>Paramecium</taxon>
    </lineage>
</organism>
<dbReference type="OMA" id="WGENRNQ"/>